<dbReference type="EMBL" id="LR902181">
    <property type="protein sequence ID" value="CAD7250124.1"/>
    <property type="molecule type" value="Genomic_DNA"/>
</dbReference>
<dbReference type="Proteomes" id="UP000677054">
    <property type="component" value="Unassembled WGS sequence"/>
</dbReference>
<dbReference type="InterPro" id="IPR037645">
    <property type="entry name" value="KCT2"/>
</dbReference>
<evidence type="ECO:0000313" key="4">
    <source>
        <dbReference type="EMBL" id="CAD7250124.1"/>
    </source>
</evidence>
<feature type="signal peptide" evidence="3">
    <location>
        <begin position="1"/>
        <end position="27"/>
    </location>
</feature>
<feature type="transmembrane region" description="Helical" evidence="2">
    <location>
        <begin position="368"/>
        <end position="386"/>
    </location>
</feature>
<sequence>MVCLSSSTNIPAMKILWALSAFVLSQAAVESNAQTDWMTFFDTWKSLNCSYPPQKYLEVALKDMCSNSSMSQASVEGIVCSLTNSSVLEICNASKGNPKIASLFPLKTNMDVDRDPCADISGLGNVTQEQCDKLYSSHKDVVVLLSYSVNILSQLKDGPPFPASSSMNSDEAAMLQGQGKGISKDIGSESHEAQAEANKADGNQFMENSTLPRPSVNNTYSNEGDSHLKRAKENATKLSDAPKISSRPLGSLPSNSQEQLQAQVQDAVKVSSTTEDVKKSHLQLSPSDTGKGTTKNNPQLPQTTDITTDEETDDSKQKNDYVLHDEEDESMASGEQSSVAKESINLDNTDDRWEKKHIIDTPEGDSHFFSYFITVVLICVIGYVLLHNKNKIIALVVEGRGGRHGRRRPSSNSYQKLDTNLEDALRSSPSRETTSHVIY</sequence>
<keyword evidence="2" id="KW-0472">Membrane</keyword>
<name>A0A7R9A9Q9_9CRUS</name>
<reference evidence="4" key="1">
    <citation type="submission" date="2020-11" db="EMBL/GenBank/DDBJ databases">
        <authorList>
            <person name="Tran Van P."/>
        </authorList>
    </citation>
    <scope>NUCLEOTIDE SEQUENCE</scope>
</reference>
<evidence type="ECO:0000256" key="3">
    <source>
        <dbReference type="SAM" id="SignalP"/>
    </source>
</evidence>
<evidence type="ECO:0000256" key="2">
    <source>
        <dbReference type="SAM" id="Phobius"/>
    </source>
</evidence>
<dbReference type="PANTHER" id="PTHR16502">
    <property type="entry name" value="KERATINOCYTE-ASSOCIATED TRANSMEMBRANE PROTEIN 2"/>
    <property type="match status" value="1"/>
</dbReference>
<accession>A0A7R9A9Q9</accession>
<dbReference type="PANTHER" id="PTHR16502:SF0">
    <property type="entry name" value="KERATINOCYTE-ASSOCIATED TRANSMEMBRANE PROTEIN 2"/>
    <property type="match status" value="1"/>
</dbReference>
<feature type="region of interest" description="Disordered" evidence="1">
    <location>
        <begin position="162"/>
        <end position="317"/>
    </location>
</feature>
<organism evidence="4">
    <name type="scientific">Darwinula stevensoni</name>
    <dbReference type="NCBI Taxonomy" id="69355"/>
    <lineage>
        <taxon>Eukaryota</taxon>
        <taxon>Metazoa</taxon>
        <taxon>Ecdysozoa</taxon>
        <taxon>Arthropoda</taxon>
        <taxon>Crustacea</taxon>
        <taxon>Oligostraca</taxon>
        <taxon>Ostracoda</taxon>
        <taxon>Podocopa</taxon>
        <taxon>Podocopida</taxon>
        <taxon>Darwinulocopina</taxon>
        <taxon>Darwinuloidea</taxon>
        <taxon>Darwinulidae</taxon>
        <taxon>Darwinula</taxon>
    </lineage>
</organism>
<feature type="compositionally biased region" description="Basic and acidic residues" evidence="1">
    <location>
        <begin position="182"/>
        <end position="194"/>
    </location>
</feature>
<keyword evidence="3" id="KW-0732">Signal</keyword>
<dbReference type="Pfam" id="PF17818">
    <property type="entry name" value="KCT2"/>
    <property type="match status" value="1"/>
</dbReference>
<feature type="compositionally biased region" description="Polar residues" evidence="1">
    <location>
        <begin position="205"/>
        <end position="223"/>
    </location>
</feature>
<dbReference type="EMBL" id="CAJPEV010002664">
    <property type="protein sequence ID" value="CAG0897680.1"/>
    <property type="molecule type" value="Genomic_DNA"/>
</dbReference>
<gene>
    <name evidence="4" type="ORF">DSTB1V02_LOCUS9907</name>
</gene>
<feature type="region of interest" description="Disordered" evidence="1">
    <location>
        <begin position="327"/>
        <end position="346"/>
    </location>
</feature>
<evidence type="ECO:0000256" key="1">
    <source>
        <dbReference type="SAM" id="MobiDB-lite"/>
    </source>
</evidence>
<protein>
    <submittedName>
        <fullName evidence="4">Uncharacterized protein</fullName>
    </submittedName>
</protein>
<evidence type="ECO:0000313" key="5">
    <source>
        <dbReference type="Proteomes" id="UP000677054"/>
    </source>
</evidence>
<keyword evidence="2" id="KW-1133">Transmembrane helix</keyword>
<feature type="chain" id="PRO_5036209764" evidence="3">
    <location>
        <begin position="28"/>
        <end position="439"/>
    </location>
</feature>
<feature type="compositionally biased region" description="Basic and acidic residues" evidence="1">
    <location>
        <begin position="224"/>
        <end position="235"/>
    </location>
</feature>
<keyword evidence="5" id="KW-1185">Reference proteome</keyword>
<dbReference type="OrthoDB" id="5846619at2759"/>
<feature type="compositionally biased region" description="Polar residues" evidence="1">
    <location>
        <begin position="282"/>
        <end position="302"/>
    </location>
</feature>
<keyword evidence="2" id="KW-0812">Transmembrane</keyword>
<proteinExistence type="predicted"/>
<dbReference type="AlphaFoldDB" id="A0A7R9A9Q9"/>
<feature type="compositionally biased region" description="Polar residues" evidence="1">
    <location>
        <begin position="252"/>
        <end position="274"/>
    </location>
</feature>